<gene>
    <name evidence="1" type="ORF">NCTC11636_02585</name>
</gene>
<proteinExistence type="predicted"/>
<keyword evidence="2" id="KW-1185">Reference proteome</keyword>
<name>A0A3S4R597_9ACTO</name>
<accession>A0A3S4R597</accession>
<dbReference type="KEGG" id="ahw:NCTC11636_02585"/>
<reference evidence="1 2" key="1">
    <citation type="submission" date="2018-12" db="EMBL/GenBank/DDBJ databases">
        <authorList>
            <consortium name="Pathogen Informatics"/>
        </authorList>
    </citation>
    <scope>NUCLEOTIDE SEQUENCE [LARGE SCALE GENOMIC DNA]</scope>
    <source>
        <strain evidence="1 2">NCTC11636</strain>
    </source>
</reference>
<sequence>MRKNMTLTYPATPSRVSEMLSDPAYQRLRAERLHLSDAQVDVAARGRGFVATVAGSVPASALPQAAQKFIRSAVSFSLAESWGEPAEDGSRTGGVEVSVKGAPVRVGVTSAMRPTADGASTTVDLDVDLSVSVPLVGRSIEERAMGLTDRAVADEEARAAQWLSTH</sequence>
<organism evidence="1 2">
    <name type="scientific">Actinomyces howellii</name>
    <dbReference type="NCBI Taxonomy" id="52771"/>
    <lineage>
        <taxon>Bacteria</taxon>
        <taxon>Bacillati</taxon>
        <taxon>Actinomycetota</taxon>
        <taxon>Actinomycetes</taxon>
        <taxon>Actinomycetales</taxon>
        <taxon>Actinomycetaceae</taxon>
        <taxon>Actinomyces</taxon>
    </lineage>
</organism>
<dbReference type="Pfam" id="PF10698">
    <property type="entry name" value="DUF2505"/>
    <property type="match status" value="1"/>
</dbReference>
<dbReference type="EMBL" id="LR134350">
    <property type="protein sequence ID" value="VEG30109.1"/>
    <property type="molecule type" value="Genomic_DNA"/>
</dbReference>
<dbReference type="OrthoDB" id="3266819at2"/>
<dbReference type="InterPro" id="IPR019639">
    <property type="entry name" value="DUF2505"/>
</dbReference>
<protein>
    <submittedName>
        <fullName evidence="1">Protein of uncharacterized function (DUF2505)</fullName>
    </submittedName>
</protein>
<dbReference type="Proteomes" id="UP000266895">
    <property type="component" value="Chromosome"/>
</dbReference>
<dbReference type="RefSeq" id="WP_126383710.1">
    <property type="nucleotide sequence ID" value="NZ_LR134350.1"/>
</dbReference>
<evidence type="ECO:0000313" key="1">
    <source>
        <dbReference type="EMBL" id="VEG30109.1"/>
    </source>
</evidence>
<dbReference type="AlphaFoldDB" id="A0A3S4R597"/>
<evidence type="ECO:0000313" key="2">
    <source>
        <dbReference type="Proteomes" id="UP000266895"/>
    </source>
</evidence>